<dbReference type="SUPFAM" id="SSF55424">
    <property type="entry name" value="FAD/NAD-linked reductases, dimerisation (C-terminal) domain"/>
    <property type="match status" value="1"/>
</dbReference>
<feature type="active site" description="Proton acceptor" evidence="13">
    <location>
        <position position="436"/>
    </location>
</feature>
<keyword evidence="5" id="KW-0963">Cytoplasm</keyword>
<comment type="similarity">
    <text evidence="2 16">Belongs to the class-I pyridine nucleotide-disulfide oxidoreductase family.</text>
</comment>
<keyword evidence="20" id="KW-1185">Reference proteome</keyword>
<comment type="caution">
    <text evidence="19">The sequence shown here is derived from an EMBL/GenBank/DDBJ whole genome shotgun (WGS) entry which is preliminary data.</text>
</comment>
<proteinExistence type="inferred from homology"/>
<keyword evidence="6 16" id="KW-0285">Flavoprotein</keyword>
<dbReference type="PANTHER" id="PTHR22912">
    <property type="entry name" value="DISULFIDE OXIDOREDUCTASE"/>
    <property type="match status" value="1"/>
</dbReference>
<dbReference type="GO" id="GO:0006103">
    <property type="term" value="P:2-oxoglutarate metabolic process"/>
    <property type="evidence" value="ECO:0007669"/>
    <property type="project" value="TreeGrafter"/>
</dbReference>
<evidence type="ECO:0000256" key="10">
    <source>
        <dbReference type="ARBA" id="ARBA00023157"/>
    </source>
</evidence>
<name>A0AAW5N7X1_9BACT</name>
<evidence type="ECO:0000259" key="17">
    <source>
        <dbReference type="Pfam" id="PF02852"/>
    </source>
</evidence>
<reference evidence="19 20" key="1">
    <citation type="submission" date="2022-08" db="EMBL/GenBank/DDBJ databases">
        <authorList>
            <person name="Zeman M."/>
            <person name="Kubasova T."/>
        </authorList>
    </citation>
    <scope>NUCLEOTIDE SEQUENCE [LARGE SCALE GENOMIC DNA]</scope>
    <source>
        <strain evidence="19 20">ET62</strain>
    </source>
</reference>
<dbReference type="InterPro" id="IPR001100">
    <property type="entry name" value="Pyr_nuc-diS_OxRdtase"/>
</dbReference>
<evidence type="ECO:0000259" key="18">
    <source>
        <dbReference type="Pfam" id="PF07992"/>
    </source>
</evidence>
<dbReference type="PRINTS" id="PR00368">
    <property type="entry name" value="FADPNR"/>
</dbReference>
<comment type="miscellaneous">
    <text evidence="16">The active site is a redox-active disulfide bond.</text>
</comment>
<sequence length="447" mass="48476">MNYQLAIIGGGPAGYTAAELAGKAGLSVVLFEKNSLGGVCLNEGCIPTKTLLYSAKVYDSAKHASKYAVQVSDASVDLPKVISRKNKVVRKLVLGIKARLTAAHVNLVTGEARIVDRHTIQCGEESYQCEKLMICTGSETFVPQIPGMEEVNYWTHRNALEAKELPASLVIVGGGVIGMEFASFFSSLGVQVTVVEMLGEILGGIDHELAALLRTEYTKRGVKFLLSAKVIGVSEADGKVQVKIEHPDGPITVEAEKLLMSVGRRPVMNGFGLENLNLELTARNQVKVDEHMETSVPGVYVCGDLNGKSMLAHTAVREAEVAVHHLLGETDTMSYRAIPSVVYTNPEIASVGASEEFLQITGFSYRIIRLPMTYSGRFVAENEGANGVCKALVDDEGRLLGVHLLGNPASELIVLAGMMVEDHRKYTEWKQYVFPHPTVGEIFKELE</sequence>
<dbReference type="GO" id="GO:0005737">
    <property type="term" value="C:cytoplasm"/>
    <property type="evidence" value="ECO:0007669"/>
    <property type="project" value="UniProtKB-SubCell"/>
</dbReference>
<dbReference type="EC" id="1.8.1.4" evidence="3 16"/>
<dbReference type="AlphaFoldDB" id="A0AAW5N7X1"/>
<feature type="binding site" evidence="14">
    <location>
        <begin position="136"/>
        <end position="138"/>
    </location>
    <ligand>
        <name>FAD</name>
        <dbReference type="ChEBI" id="CHEBI:57692"/>
    </ligand>
</feature>
<evidence type="ECO:0000256" key="8">
    <source>
        <dbReference type="ARBA" id="ARBA00023002"/>
    </source>
</evidence>
<dbReference type="NCBIfam" id="TIGR01350">
    <property type="entry name" value="lipoamide_DH"/>
    <property type="match status" value="1"/>
</dbReference>
<keyword evidence="10" id="KW-1015">Disulfide bond</keyword>
<dbReference type="SUPFAM" id="SSF51905">
    <property type="entry name" value="FAD/NAD(P)-binding domain"/>
    <property type="match status" value="1"/>
</dbReference>
<organism evidence="19 20">
    <name type="scientific">Phocaeicola barnesiae</name>
    <dbReference type="NCBI Taxonomy" id="376804"/>
    <lineage>
        <taxon>Bacteria</taxon>
        <taxon>Pseudomonadati</taxon>
        <taxon>Bacteroidota</taxon>
        <taxon>Bacteroidia</taxon>
        <taxon>Bacteroidales</taxon>
        <taxon>Bacteroidaceae</taxon>
        <taxon>Phocaeicola</taxon>
    </lineage>
</organism>
<feature type="binding site" evidence="14">
    <location>
        <begin position="310"/>
        <end position="313"/>
    </location>
    <ligand>
        <name>FAD</name>
        <dbReference type="ChEBI" id="CHEBI:57692"/>
    </ligand>
</feature>
<feature type="binding site" evidence="14">
    <location>
        <position position="49"/>
    </location>
    <ligand>
        <name>FAD</name>
        <dbReference type="ChEBI" id="CHEBI:57692"/>
    </ligand>
</feature>
<keyword evidence="9 14" id="KW-0520">NAD</keyword>
<evidence type="ECO:0000313" key="20">
    <source>
        <dbReference type="Proteomes" id="UP001204579"/>
    </source>
</evidence>
<dbReference type="GO" id="GO:0050660">
    <property type="term" value="F:flavin adenine dinucleotide binding"/>
    <property type="evidence" value="ECO:0007669"/>
    <property type="project" value="InterPro"/>
</dbReference>
<evidence type="ECO:0000256" key="9">
    <source>
        <dbReference type="ARBA" id="ARBA00023027"/>
    </source>
</evidence>
<dbReference type="PROSITE" id="PS00076">
    <property type="entry name" value="PYRIDINE_REDOX_1"/>
    <property type="match status" value="1"/>
</dbReference>
<dbReference type="InterPro" id="IPR036188">
    <property type="entry name" value="FAD/NAD-bd_sf"/>
</dbReference>
<evidence type="ECO:0000256" key="7">
    <source>
        <dbReference type="ARBA" id="ARBA00022827"/>
    </source>
</evidence>
<feature type="domain" description="FAD/NAD(P)-binding" evidence="18">
    <location>
        <begin position="3"/>
        <end position="319"/>
    </location>
</feature>
<protein>
    <recommendedName>
        <fullName evidence="4 16">Dihydrolipoyl dehydrogenase</fullName>
        <ecNumber evidence="3 16">1.8.1.4</ecNumber>
    </recommendedName>
</protein>
<keyword evidence="7 14" id="KW-0274">FAD</keyword>
<dbReference type="InterPro" id="IPR004099">
    <property type="entry name" value="Pyr_nucl-diS_OxRdtase_dimer"/>
</dbReference>
<dbReference type="RefSeq" id="WP_235300740.1">
    <property type="nucleotide sequence ID" value="NZ_CALULB010000026.1"/>
</dbReference>
<evidence type="ECO:0000256" key="2">
    <source>
        <dbReference type="ARBA" id="ARBA00007532"/>
    </source>
</evidence>
<dbReference type="Proteomes" id="UP001204579">
    <property type="component" value="Unassembled WGS sequence"/>
</dbReference>
<gene>
    <name evidence="19" type="primary">lpdA</name>
    <name evidence="19" type="ORF">NW209_13385</name>
</gene>
<feature type="binding site" evidence="14">
    <location>
        <position position="304"/>
    </location>
    <ligand>
        <name>FAD</name>
        <dbReference type="ChEBI" id="CHEBI:57692"/>
    </ligand>
</feature>
<dbReference type="InterPro" id="IPR016156">
    <property type="entry name" value="FAD/NAD-linked_Rdtase_dimer_sf"/>
</dbReference>
<feature type="binding site" evidence="14">
    <location>
        <position position="196"/>
    </location>
    <ligand>
        <name>NAD(+)</name>
        <dbReference type="ChEBI" id="CHEBI:57540"/>
    </ligand>
</feature>
<dbReference type="InterPro" id="IPR050151">
    <property type="entry name" value="Class-I_Pyr_Nuc-Dis_Oxidored"/>
</dbReference>
<evidence type="ECO:0000256" key="11">
    <source>
        <dbReference type="ARBA" id="ARBA00023284"/>
    </source>
</evidence>
<feature type="domain" description="Pyridine nucleotide-disulphide oxidoreductase dimerisation" evidence="17">
    <location>
        <begin position="338"/>
        <end position="445"/>
    </location>
</feature>
<dbReference type="PANTHER" id="PTHR22912:SF217">
    <property type="entry name" value="DIHYDROLIPOYL DEHYDROGENASE"/>
    <property type="match status" value="1"/>
</dbReference>
<dbReference type="PIRSF" id="PIRSF000350">
    <property type="entry name" value="Mercury_reductase_MerA"/>
    <property type="match status" value="1"/>
</dbReference>
<comment type="catalytic activity">
    <reaction evidence="12 16">
        <text>N(6)-[(R)-dihydrolipoyl]-L-lysyl-[protein] + NAD(+) = N(6)-[(R)-lipoyl]-L-lysyl-[protein] + NADH + H(+)</text>
        <dbReference type="Rhea" id="RHEA:15045"/>
        <dbReference type="Rhea" id="RHEA-COMP:10474"/>
        <dbReference type="Rhea" id="RHEA-COMP:10475"/>
        <dbReference type="ChEBI" id="CHEBI:15378"/>
        <dbReference type="ChEBI" id="CHEBI:57540"/>
        <dbReference type="ChEBI" id="CHEBI:57945"/>
        <dbReference type="ChEBI" id="CHEBI:83099"/>
        <dbReference type="ChEBI" id="CHEBI:83100"/>
        <dbReference type="EC" id="1.8.1.4"/>
    </reaction>
</comment>
<evidence type="ECO:0000256" key="15">
    <source>
        <dbReference type="PIRSR" id="PIRSR000350-4"/>
    </source>
</evidence>
<dbReference type="EMBL" id="JANRHJ010000017">
    <property type="protein sequence ID" value="MCR8874990.1"/>
    <property type="molecule type" value="Genomic_DNA"/>
</dbReference>
<dbReference type="Gene3D" id="3.30.390.30">
    <property type="match status" value="1"/>
</dbReference>
<dbReference type="Pfam" id="PF07992">
    <property type="entry name" value="Pyr_redox_2"/>
    <property type="match status" value="1"/>
</dbReference>
<evidence type="ECO:0000313" key="19">
    <source>
        <dbReference type="EMBL" id="MCR8874990.1"/>
    </source>
</evidence>
<evidence type="ECO:0000256" key="12">
    <source>
        <dbReference type="ARBA" id="ARBA00049187"/>
    </source>
</evidence>
<keyword evidence="14" id="KW-0547">Nucleotide-binding</keyword>
<dbReference type="InterPro" id="IPR012999">
    <property type="entry name" value="Pyr_OxRdtase_I_AS"/>
</dbReference>
<comment type="subcellular location">
    <subcellularLocation>
        <location evidence="1">Cytoplasm</location>
    </subcellularLocation>
</comment>
<evidence type="ECO:0000256" key="1">
    <source>
        <dbReference type="ARBA" id="ARBA00004496"/>
    </source>
</evidence>
<dbReference type="InterPro" id="IPR023753">
    <property type="entry name" value="FAD/NAD-binding_dom"/>
</dbReference>
<evidence type="ECO:0000256" key="6">
    <source>
        <dbReference type="ARBA" id="ARBA00022630"/>
    </source>
</evidence>
<evidence type="ECO:0000256" key="13">
    <source>
        <dbReference type="PIRSR" id="PIRSR000350-2"/>
    </source>
</evidence>
<feature type="binding site" evidence="14">
    <location>
        <position position="263"/>
    </location>
    <ligand>
        <name>NAD(+)</name>
        <dbReference type="ChEBI" id="CHEBI:57540"/>
    </ligand>
</feature>
<comment type="cofactor">
    <cofactor evidence="14 16">
        <name>FAD</name>
        <dbReference type="ChEBI" id="CHEBI:57692"/>
    </cofactor>
    <text evidence="14 16">Binds 1 FAD per subunit.</text>
</comment>
<accession>A0AAW5N7X1</accession>
<evidence type="ECO:0000256" key="4">
    <source>
        <dbReference type="ARBA" id="ARBA00016961"/>
    </source>
</evidence>
<dbReference type="InterPro" id="IPR006258">
    <property type="entry name" value="Lipoamide_DH"/>
</dbReference>
<dbReference type="GO" id="GO:0004148">
    <property type="term" value="F:dihydrolipoyl dehydrogenase (NADH) activity"/>
    <property type="evidence" value="ECO:0007669"/>
    <property type="project" value="UniProtKB-EC"/>
</dbReference>
<feature type="binding site" evidence="14">
    <location>
        <begin position="173"/>
        <end position="180"/>
    </location>
    <ligand>
        <name>NAD(+)</name>
        <dbReference type="ChEBI" id="CHEBI:57540"/>
    </ligand>
</feature>
<evidence type="ECO:0000256" key="3">
    <source>
        <dbReference type="ARBA" id="ARBA00012608"/>
    </source>
</evidence>
<evidence type="ECO:0000256" key="16">
    <source>
        <dbReference type="RuleBase" id="RU003692"/>
    </source>
</evidence>
<keyword evidence="8 16" id="KW-0560">Oxidoreductase</keyword>
<keyword evidence="11 16" id="KW-0676">Redox-active center</keyword>
<feature type="disulfide bond" description="Redox-active" evidence="15">
    <location>
        <begin position="40"/>
        <end position="45"/>
    </location>
</feature>
<evidence type="ECO:0000256" key="14">
    <source>
        <dbReference type="PIRSR" id="PIRSR000350-3"/>
    </source>
</evidence>
<evidence type="ECO:0000256" key="5">
    <source>
        <dbReference type="ARBA" id="ARBA00022490"/>
    </source>
</evidence>
<dbReference type="PRINTS" id="PR00411">
    <property type="entry name" value="PNDRDTASEI"/>
</dbReference>
<dbReference type="Gene3D" id="3.50.50.60">
    <property type="entry name" value="FAD/NAD(P)-binding domain"/>
    <property type="match status" value="2"/>
</dbReference>
<dbReference type="Pfam" id="PF02852">
    <property type="entry name" value="Pyr_redox_dim"/>
    <property type="match status" value="1"/>
</dbReference>